<evidence type="ECO:0000313" key="3">
    <source>
        <dbReference type="Proteomes" id="UP000176631"/>
    </source>
</evidence>
<feature type="domain" description="ASCH" evidence="1">
    <location>
        <begin position="4"/>
        <end position="98"/>
    </location>
</feature>
<dbReference type="Proteomes" id="UP000176631">
    <property type="component" value="Unassembled WGS sequence"/>
</dbReference>
<gene>
    <name evidence="2" type="ORF">A2172_00575</name>
</gene>
<organism evidence="2 3">
    <name type="scientific">Candidatus Woykebacteria bacterium RBG_13_40_15</name>
    <dbReference type="NCBI Taxonomy" id="1802593"/>
    <lineage>
        <taxon>Bacteria</taxon>
        <taxon>Candidatus Woykeibacteriota</taxon>
    </lineage>
</organism>
<dbReference type="InterPro" id="IPR007374">
    <property type="entry name" value="ASCH_domain"/>
</dbReference>
<dbReference type="SUPFAM" id="SSF88697">
    <property type="entry name" value="PUA domain-like"/>
    <property type="match status" value="1"/>
</dbReference>
<dbReference type="AlphaFoldDB" id="A0A1G1W9Q0"/>
<evidence type="ECO:0000313" key="2">
    <source>
        <dbReference type="EMBL" id="OGY24344.1"/>
    </source>
</evidence>
<sequence>MKALALSQPWAELLVSGRKKVEVRTKNTSFRGWFYVYAARKDTKTEVIERFGFRNLPTGLIVGKAFLKDVKRYQNDTEFYKDVKLHLASRDLIELEGWSLKNKYGYVISESKRITPIPYRGMPGFFNVSLKEN</sequence>
<name>A0A1G1W9Q0_9BACT</name>
<dbReference type="STRING" id="1802593.A2172_00575"/>
<comment type="caution">
    <text evidence="2">The sequence shown here is derived from an EMBL/GenBank/DDBJ whole genome shotgun (WGS) entry which is preliminary data.</text>
</comment>
<reference evidence="2 3" key="1">
    <citation type="journal article" date="2016" name="Nat. Commun.">
        <title>Thousands of microbial genomes shed light on interconnected biogeochemical processes in an aquifer system.</title>
        <authorList>
            <person name="Anantharaman K."/>
            <person name="Brown C.T."/>
            <person name="Hug L.A."/>
            <person name="Sharon I."/>
            <person name="Castelle C.J."/>
            <person name="Probst A.J."/>
            <person name="Thomas B.C."/>
            <person name="Singh A."/>
            <person name="Wilkins M.J."/>
            <person name="Karaoz U."/>
            <person name="Brodie E.L."/>
            <person name="Williams K.H."/>
            <person name="Hubbard S.S."/>
            <person name="Banfield J.F."/>
        </authorList>
    </citation>
    <scope>NUCLEOTIDE SEQUENCE [LARGE SCALE GENOMIC DNA]</scope>
</reference>
<evidence type="ECO:0000259" key="1">
    <source>
        <dbReference type="Pfam" id="PF04266"/>
    </source>
</evidence>
<protein>
    <recommendedName>
        <fullName evidence="1">ASCH domain-containing protein</fullName>
    </recommendedName>
</protein>
<proteinExistence type="predicted"/>
<dbReference type="Pfam" id="PF04266">
    <property type="entry name" value="ASCH"/>
    <property type="match status" value="1"/>
</dbReference>
<dbReference type="InterPro" id="IPR015947">
    <property type="entry name" value="PUA-like_sf"/>
</dbReference>
<accession>A0A1G1W9Q0</accession>
<dbReference type="Gene3D" id="2.30.130.30">
    <property type="entry name" value="Hypothetical protein"/>
    <property type="match status" value="1"/>
</dbReference>
<dbReference type="EMBL" id="MHCP01000014">
    <property type="protein sequence ID" value="OGY24344.1"/>
    <property type="molecule type" value="Genomic_DNA"/>
</dbReference>